<keyword evidence="5" id="KW-0964">Secreted</keyword>
<dbReference type="InterPro" id="IPR026222">
    <property type="entry name" value="ApoD_vertbrte"/>
</dbReference>
<dbReference type="InterPro" id="IPR011697">
    <property type="entry name" value="Peptidase_C26"/>
</dbReference>
<evidence type="ECO:0000313" key="16">
    <source>
        <dbReference type="EMBL" id="GLD54526.1"/>
    </source>
</evidence>
<feature type="active site" evidence="13">
    <location>
        <position position="384"/>
    </location>
</feature>
<dbReference type="PROSITE" id="PS00213">
    <property type="entry name" value="LIPOCALIN"/>
    <property type="match status" value="1"/>
</dbReference>
<dbReference type="InterPro" id="IPR029062">
    <property type="entry name" value="Class_I_gatase-like"/>
</dbReference>
<evidence type="ECO:0000256" key="6">
    <source>
        <dbReference type="ARBA" id="ARBA00022729"/>
    </source>
</evidence>
<evidence type="ECO:0000256" key="3">
    <source>
        <dbReference type="ARBA" id="ARBA00011083"/>
    </source>
</evidence>
<evidence type="ECO:0000256" key="12">
    <source>
        <dbReference type="PIRSR" id="PIRSR615527-1"/>
    </source>
</evidence>
<dbReference type="InterPro" id="IPR000566">
    <property type="entry name" value="Lipocln_cytosolic_FA-bd_dom"/>
</dbReference>
<dbReference type="EC" id="3.4.19.9" evidence="13"/>
<evidence type="ECO:0000256" key="10">
    <source>
        <dbReference type="ARBA" id="ARBA00023180"/>
    </source>
</evidence>
<dbReference type="InterPro" id="IPR022272">
    <property type="entry name" value="Lipocalin_CS"/>
</dbReference>
<sequence>MKGFQVLFVLLLTAVSADSQSFHLGNCPQPSVQEDFNVTEYMGTWYEIEKLPAAFERGKCNRATYSLLTDGMVKVHNAELLSNGKINSIDGVAKVINQSQPAILGVSFFRGVPDASYWVLSTDYQSYALVYSCSEYFGLFYIDFAWILARTRALTVDVISQLHDKLAAAAKRNDRPIIGVLAQEVYSPKPNQTAYIAASYVKFLESAGARVVPVMINQTLEEYKTLFNSINGILYPGGGVSIISSGYERAAKIFYELAIEANNRGDYFPVWGTCLGFEQLTYLTSGKTVLSHTNTSGVPLPLDFTNETKDSRMFKGFPPELMKDLASEPLTENSHKWSLALLTYNTNEELNKFYKVLSTNTDGKTEFVSTVEAYDYPIYGTQWHPEKNAFEWTRPYIPHTPSAVKTTFYMAEFFVNEARKNFHSFESEEGERKALIYNYNPVYTGHQSGFEQIYFF</sequence>
<dbReference type="PRINTS" id="PR02058">
    <property type="entry name" value="APODVERTBRTE"/>
</dbReference>
<dbReference type="PROSITE" id="PS51275">
    <property type="entry name" value="PEPTIDASE_C26_GGH"/>
    <property type="match status" value="1"/>
</dbReference>
<dbReference type="Gene3D" id="3.40.50.880">
    <property type="match status" value="1"/>
</dbReference>
<feature type="chain" id="PRO_5042258914" description="folate gamma-glutamyl hydrolase" evidence="14">
    <location>
        <begin position="20"/>
        <end position="456"/>
    </location>
</feature>
<evidence type="ECO:0000256" key="11">
    <source>
        <dbReference type="ARBA" id="ARBA00023283"/>
    </source>
</evidence>
<dbReference type="FunFam" id="3.40.50.880:FF:000024">
    <property type="entry name" value="Folate gamma-glutamyl hydrolase"/>
    <property type="match status" value="1"/>
</dbReference>
<dbReference type="GO" id="GO:0046900">
    <property type="term" value="P:tetrahydrofolylpolyglutamate metabolic process"/>
    <property type="evidence" value="ECO:0007669"/>
    <property type="project" value="TreeGrafter"/>
</dbReference>
<keyword evidence="7 13" id="KW-0378">Hydrolase</keyword>
<dbReference type="SUPFAM" id="SSF52317">
    <property type="entry name" value="Class I glutamine amidotransferase-like"/>
    <property type="match status" value="1"/>
</dbReference>
<dbReference type="Pfam" id="PF07722">
    <property type="entry name" value="Peptidase_C26"/>
    <property type="match status" value="1"/>
</dbReference>
<comment type="similarity">
    <text evidence="2">Belongs to the calycin superfamily. Lipocalin family.</text>
</comment>
<dbReference type="AlphaFoldDB" id="A0AAD3R482"/>
<dbReference type="GO" id="GO:0005773">
    <property type="term" value="C:vacuole"/>
    <property type="evidence" value="ECO:0007669"/>
    <property type="project" value="TreeGrafter"/>
</dbReference>
<evidence type="ECO:0000256" key="4">
    <source>
        <dbReference type="ARBA" id="ARBA00022448"/>
    </source>
</evidence>
<dbReference type="InterPro" id="IPR012674">
    <property type="entry name" value="Calycin"/>
</dbReference>
<dbReference type="InterPro" id="IPR015527">
    <property type="entry name" value="Pept_C26_g-glut_hydrolase"/>
</dbReference>
<feature type="active site" description="Proton donor" evidence="12">
    <location>
        <position position="384"/>
    </location>
</feature>
<dbReference type="EMBL" id="BRZM01000020">
    <property type="protein sequence ID" value="GLD54526.1"/>
    <property type="molecule type" value="Genomic_DNA"/>
</dbReference>
<comment type="caution">
    <text evidence="16">The sequence shown here is derived from an EMBL/GenBank/DDBJ whole genome shotgun (WGS) entry which is preliminary data.</text>
</comment>
<gene>
    <name evidence="16" type="ORF">AKAME5_000712800</name>
</gene>
<comment type="catalytic activity">
    <reaction evidence="13">
        <text>(6S)-5,6,7,8-tetrahydrofolyl-(gamma-L-Glu)(n) + (n-1) H2O = (6S)-5,6,7,8-tetrahydrofolate + (n-1) L-glutamate</text>
        <dbReference type="Rhea" id="RHEA:56784"/>
        <dbReference type="Rhea" id="RHEA-COMP:14738"/>
        <dbReference type="ChEBI" id="CHEBI:15377"/>
        <dbReference type="ChEBI" id="CHEBI:29985"/>
        <dbReference type="ChEBI" id="CHEBI:57453"/>
        <dbReference type="ChEBI" id="CHEBI:141005"/>
        <dbReference type="EC" id="3.4.19.9"/>
    </reaction>
</comment>
<dbReference type="GO" id="GO:0007420">
    <property type="term" value="P:brain development"/>
    <property type="evidence" value="ECO:0007669"/>
    <property type="project" value="InterPro"/>
</dbReference>
<evidence type="ECO:0000259" key="15">
    <source>
        <dbReference type="Pfam" id="PF08212"/>
    </source>
</evidence>
<dbReference type="SUPFAM" id="SSF50814">
    <property type="entry name" value="Lipocalins"/>
    <property type="match status" value="1"/>
</dbReference>
<keyword evidence="4" id="KW-0813">Transport</keyword>
<dbReference type="Pfam" id="PF08212">
    <property type="entry name" value="Lipocalin_2"/>
    <property type="match status" value="1"/>
</dbReference>
<dbReference type="GO" id="GO:0008289">
    <property type="term" value="F:lipid binding"/>
    <property type="evidence" value="ECO:0007669"/>
    <property type="project" value="UniProtKB-KW"/>
</dbReference>
<organism evidence="16 17">
    <name type="scientific">Lates japonicus</name>
    <name type="common">Japanese lates</name>
    <dbReference type="NCBI Taxonomy" id="270547"/>
    <lineage>
        <taxon>Eukaryota</taxon>
        <taxon>Metazoa</taxon>
        <taxon>Chordata</taxon>
        <taxon>Craniata</taxon>
        <taxon>Vertebrata</taxon>
        <taxon>Euteleostomi</taxon>
        <taxon>Actinopterygii</taxon>
        <taxon>Neopterygii</taxon>
        <taxon>Teleostei</taxon>
        <taxon>Neoteleostei</taxon>
        <taxon>Acanthomorphata</taxon>
        <taxon>Carangaria</taxon>
        <taxon>Carangaria incertae sedis</taxon>
        <taxon>Centropomidae</taxon>
        <taxon>Lates</taxon>
    </lineage>
</organism>
<dbReference type="PANTHER" id="PTHR11315:SF20">
    <property type="entry name" value="GAMMA-GLUTAMYL HYDROLASE"/>
    <property type="match status" value="1"/>
</dbReference>
<dbReference type="FunFam" id="2.40.128.20:FF:000003">
    <property type="entry name" value="Apolipoprotein D"/>
    <property type="match status" value="1"/>
</dbReference>
<dbReference type="PRINTS" id="PR01219">
    <property type="entry name" value="APOLIPOPROTD"/>
</dbReference>
<protein>
    <recommendedName>
        <fullName evidence="13">folate gamma-glutamyl hydrolase</fullName>
        <ecNumber evidence="13">3.4.19.9</ecNumber>
    </recommendedName>
</protein>
<evidence type="ECO:0000256" key="13">
    <source>
        <dbReference type="PROSITE-ProRule" id="PRU00607"/>
    </source>
</evidence>
<evidence type="ECO:0000256" key="9">
    <source>
        <dbReference type="ARBA" id="ARBA00023157"/>
    </source>
</evidence>
<comment type="subcellular location">
    <subcellularLocation>
        <location evidence="1">Secreted</location>
        <location evidence="1">Extracellular space</location>
    </subcellularLocation>
</comment>
<dbReference type="Gene3D" id="2.40.128.20">
    <property type="match status" value="1"/>
</dbReference>
<dbReference type="PANTHER" id="PTHR11315">
    <property type="entry name" value="PROTEASE FAMILY C26 GAMMA-GLUTAMYL HYDROLASE"/>
    <property type="match status" value="1"/>
</dbReference>
<evidence type="ECO:0000256" key="8">
    <source>
        <dbReference type="ARBA" id="ARBA00023121"/>
    </source>
</evidence>
<dbReference type="GO" id="GO:0006869">
    <property type="term" value="P:lipid transport"/>
    <property type="evidence" value="ECO:0007669"/>
    <property type="project" value="InterPro"/>
</dbReference>
<dbReference type="CDD" id="cd19437">
    <property type="entry name" value="lipocalin_apoD-like"/>
    <property type="match status" value="1"/>
</dbReference>
<evidence type="ECO:0000256" key="14">
    <source>
        <dbReference type="SAM" id="SignalP"/>
    </source>
</evidence>
<proteinExistence type="inferred from homology"/>
<evidence type="ECO:0000256" key="1">
    <source>
        <dbReference type="ARBA" id="ARBA00004239"/>
    </source>
</evidence>
<name>A0AAD3R482_LATJO</name>
<dbReference type="InterPro" id="IPR002969">
    <property type="entry name" value="ApolipopD"/>
</dbReference>
<dbReference type="GO" id="GO:0034722">
    <property type="term" value="F:gamma-glutamyl-peptidase activity"/>
    <property type="evidence" value="ECO:0007669"/>
    <property type="project" value="UniProtKB-UniRule"/>
</dbReference>
<comment type="similarity">
    <text evidence="3">Belongs to the peptidase C26 family.</text>
</comment>
<evidence type="ECO:0000313" key="17">
    <source>
        <dbReference type="Proteomes" id="UP001279410"/>
    </source>
</evidence>
<accession>A0AAD3R482</accession>
<evidence type="ECO:0000256" key="5">
    <source>
        <dbReference type="ARBA" id="ARBA00022525"/>
    </source>
</evidence>
<dbReference type="GO" id="GO:0006950">
    <property type="term" value="P:response to stress"/>
    <property type="evidence" value="ECO:0007669"/>
    <property type="project" value="UniProtKB-ARBA"/>
</dbReference>
<evidence type="ECO:0000256" key="7">
    <source>
        <dbReference type="ARBA" id="ARBA00022801"/>
    </source>
</evidence>
<feature type="domain" description="Lipocalin/cytosolic fatty-acid binding" evidence="15">
    <location>
        <begin position="37"/>
        <end position="167"/>
    </location>
</feature>
<evidence type="ECO:0000256" key="2">
    <source>
        <dbReference type="ARBA" id="ARBA00006889"/>
    </source>
</evidence>
<keyword evidence="17" id="KW-1185">Reference proteome</keyword>
<keyword evidence="6 14" id="KW-0732">Signal</keyword>
<keyword evidence="9" id="KW-1015">Disulfide bond</keyword>
<dbReference type="GO" id="GO:0042246">
    <property type="term" value="P:tissue regeneration"/>
    <property type="evidence" value="ECO:0007669"/>
    <property type="project" value="InterPro"/>
</dbReference>
<reference evidence="16" key="1">
    <citation type="submission" date="2022-08" db="EMBL/GenBank/DDBJ databases">
        <title>Genome sequencing of akame (Lates japonicus).</title>
        <authorList>
            <person name="Hashiguchi Y."/>
            <person name="Takahashi H."/>
        </authorList>
    </citation>
    <scope>NUCLEOTIDE SEQUENCE</scope>
    <source>
        <strain evidence="16">Kochi</strain>
    </source>
</reference>
<dbReference type="Proteomes" id="UP001279410">
    <property type="component" value="Unassembled WGS sequence"/>
</dbReference>
<feature type="active site" description="Nucleophile" evidence="12 13">
    <location>
        <position position="274"/>
    </location>
</feature>
<dbReference type="GO" id="GO:0005576">
    <property type="term" value="C:extracellular region"/>
    <property type="evidence" value="ECO:0007669"/>
    <property type="project" value="UniProtKB-SubCell"/>
</dbReference>
<dbReference type="PROSITE" id="PS51273">
    <property type="entry name" value="GATASE_TYPE_1"/>
    <property type="match status" value="1"/>
</dbReference>
<keyword evidence="8" id="KW-0446">Lipid-binding</keyword>
<keyword evidence="10" id="KW-0325">Glycoprotein</keyword>
<feature type="signal peptide" evidence="14">
    <location>
        <begin position="1"/>
        <end position="19"/>
    </location>
</feature>
<keyword evidence="11" id="KW-0873">Pyrrolidone carboxylic acid</keyword>